<name>A0A843TR91_COLES</name>
<dbReference type="PANTHER" id="PTHR31651:SF33">
    <property type="entry name" value="PROTEIN PIN-LIKES 1"/>
    <property type="match status" value="1"/>
</dbReference>
<dbReference type="InterPro" id="IPR004776">
    <property type="entry name" value="Mem_transp_PIN-like"/>
</dbReference>
<evidence type="ECO:0000313" key="12">
    <source>
        <dbReference type="Proteomes" id="UP000652761"/>
    </source>
</evidence>
<evidence type="ECO:0000256" key="7">
    <source>
        <dbReference type="ARBA" id="ARBA00025100"/>
    </source>
</evidence>
<evidence type="ECO:0008006" key="13">
    <source>
        <dbReference type="Google" id="ProtNLM"/>
    </source>
</evidence>
<dbReference type="AlphaFoldDB" id="A0A843TR91"/>
<feature type="transmembrane region" description="Helical" evidence="10">
    <location>
        <begin position="360"/>
        <end position="388"/>
    </location>
</feature>
<keyword evidence="12" id="KW-1185">Reference proteome</keyword>
<comment type="similarity">
    <text evidence="8">Belongs to the auxin efflux carrier (TC 2.A.69.2) family.</text>
</comment>
<organism evidence="11 12">
    <name type="scientific">Colocasia esculenta</name>
    <name type="common">Wild taro</name>
    <name type="synonym">Arum esculentum</name>
    <dbReference type="NCBI Taxonomy" id="4460"/>
    <lineage>
        <taxon>Eukaryota</taxon>
        <taxon>Viridiplantae</taxon>
        <taxon>Streptophyta</taxon>
        <taxon>Embryophyta</taxon>
        <taxon>Tracheophyta</taxon>
        <taxon>Spermatophyta</taxon>
        <taxon>Magnoliopsida</taxon>
        <taxon>Liliopsida</taxon>
        <taxon>Araceae</taxon>
        <taxon>Aroideae</taxon>
        <taxon>Colocasieae</taxon>
        <taxon>Colocasia</taxon>
    </lineage>
</organism>
<dbReference type="OrthoDB" id="191139at2759"/>
<comment type="caution">
    <text evidence="11">The sequence shown here is derived from an EMBL/GenBank/DDBJ whole genome shotgun (WGS) entry which is preliminary data.</text>
</comment>
<dbReference type="GO" id="GO:0009734">
    <property type="term" value="P:auxin-activated signaling pathway"/>
    <property type="evidence" value="ECO:0007669"/>
    <property type="project" value="UniProtKB-KW"/>
</dbReference>
<accession>A0A843TR91</accession>
<feature type="transmembrane region" description="Helical" evidence="10">
    <location>
        <begin position="179"/>
        <end position="201"/>
    </location>
</feature>
<evidence type="ECO:0000256" key="6">
    <source>
        <dbReference type="ARBA" id="ARBA00023294"/>
    </source>
</evidence>
<dbReference type="GO" id="GO:0080162">
    <property type="term" value="P:endoplasmic reticulum to cytosol auxin transport"/>
    <property type="evidence" value="ECO:0007669"/>
    <property type="project" value="InterPro"/>
</dbReference>
<evidence type="ECO:0000256" key="3">
    <source>
        <dbReference type="ARBA" id="ARBA00022692"/>
    </source>
</evidence>
<evidence type="ECO:0000313" key="11">
    <source>
        <dbReference type="EMBL" id="MQL70929.1"/>
    </source>
</evidence>
<dbReference type="InterPro" id="IPR045033">
    <property type="entry name" value="PILS1/3/4/5/7"/>
</dbReference>
<dbReference type="EMBL" id="NMUH01000083">
    <property type="protein sequence ID" value="MQL70929.1"/>
    <property type="molecule type" value="Genomic_DNA"/>
</dbReference>
<evidence type="ECO:0000256" key="1">
    <source>
        <dbReference type="ARBA" id="ARBA00004477"/>
    </source>
</evidence>
<proteinExistence type="inferred from homology"/>
<keyword evidence="3 10" id="KW-0812">Transmembrane</keyword>
<dbReference type="Proteomes" id="UP000652761">
    <property type="component" value="Unassembled WGS sequence"/>
</dbReference>
<keyword evidence="6" id="KW-0927">Auxin signaling pathway</keyword>
<keyword evidence="5 10" id="KW-0472">Membrane</keyword>
<evidence type="ECO:0000256" key="4">
    <source>
        <dbReference type="ARBA" id="ARBA00022989"/>
    </source>
</evidence>
<feature type="transmembrane region" description="Helical" evidence="10">
    <location>
        <begin position="290"/>
        <end position="308"/>
    </location>
</feature>
<gene>
    <name evidence="11" type="ORF">Taro_003249</name>
</gene>
<evidence type="ECO:0000256" key="2">
    <source>
        <dbReference type="ARBA" id="ARBA00022448"/>
    </source>
</evidence>
<feature type="transmembrane region" description="Helical" evidence="10">
    <location>
        <begin position="430"/>
        <end position="452"/>
    </location>
</feature>
<protein>
    <recommendedName>
        <fullName evidence="13">PIN-like protein</fullName>
    </recommendedName>
</protein>
<comment type="function">
    <text evidence="7">Involved in cellular auxin homeostasis by regulating auxin metabolism. Regulates intracellular auxin accumulation at the endoplasmic reticulum and thus auxin availability for nuclear auxin signaling.</text>
</comment>
<evidence type="ECO:0000256" key="9">
    <source>
        <dbReference type="SAM" id="MobiDB-lite"/>
    </source>
</evidence>
<dbReference type="Pfam" id="PF03547">
    <property type="entry name" value="Mem_trans"/>
    <property type="match status" value="1"/>
</dbReference>
<sequence length="672" mass="72720">MEICWAPGCDRLKETISAEKDRTLRKLPKDTARMGILQLFEASSVPVLNVLLVTCVGSVLATNRVNILGEDARKHLNNIVFYVFNPSLVSVNLAKTITFESLALLWFMPVNICLSFFIGSALGWFVSRITKAPAHLKGLLIGCCSAGNLGNILFVIIPAMCKEKGSPFGAPDVCHTYGLAYSSLSMAIGAVFLWAYVYNIVRTTSVVKESNGYTTNAPSPAESAKLLPGSRADGTDLAANGSLYDHSKDESGLPLSSFEDHSATARTEAKFSVRMKHILGALTGINWKRMFAPSTIGVIIGFVIGLIPQIRNMIVGESAPLRMVEGSAAILGDGAIPAVTLIMGGNLIRGLRGSDIRSSLVIGVVVVRFIILPAIGVAIVKGAIYLGLVHSDPLYQFILFLQHAVPPAMNIGTITQLFGAGESECSVIFLWTYGLASVSLTLWSTFFMWLVLSAYACSYHGLFMPATKSTLKTLDFFAKLFSHQWDKINEISYFCNGVRQAGNGRGNWEVGVLPVGWAWSPVRRAVARGRGSLPGVKSARGGVWLLRNIVVVREEGVSSRRGSRWTKWEEVVIEQEPIGSESSGRCGQLRNRSQVKGDGVLFRRIGVGWCWLEQGRKTHHNVDVMVSAPPFRTSLYGTDDYISTDAHPASSCDNFETGRGGADRVGMGGGSG</sequence>
<keyword evidence="2" id="KW-0813">Transport</keyword>
<feature type="transmembrane region" description="Helical" evidence="10">
    <location>
        <begin position="79"/>
        <end position="97"/>
    </location>
</feature>
<feature type="transmembrane region" description="Helical" evidence="10">
    <location>
        <begin position="138"/>
        <end position="159"/>
    </location>
</feature>
<feature type="region of interest" description="Disordered" evidence="9">
    <location>
        <begin position="653"/>
        <end position="672"/>
    </location>
</feature>
<feature type="transmembrane region" description="Helical" evidence="10">
    <location>
        <begin position="47"/>
        <end position="67"/>
    </location>
</feature>
<keyword evidence="4 10" id="KW-1133">Transmembrane helix</keyword>
<feature type="transmembrane region" description="Helical" evidence="10">
    <location>
        <begin position="328"/>
        <end position="348"/>
    </location>
</feature>
<reference evidence="11" key="1">
    <citation type="submission" date="2017-07" db="EMBL/GenBank/DDBJ databases">
        <title>Taro Niue Genome Assembly and Annotation.</title>
        <authorList>
            <person name="Atibalentja N."/>
            <person name="Keating K."/>
            <person name="Fields C.J."/>
        </authorList>
    </citation>
    <scope>NUCLEOTIDE SEQUENCE</scope>
    <source>
        <strain evidence="11">Niue_2</strain>
        <tissue evidence="11">Leaf</tissue>
    </source>
</reference>
<comment type="subcellular location">
    <subcellularLocation>
        <location evidence="1">Endoplasmic reticulum membrane</location>
        <topology evidence="1">Multi-pass membrane protein</topology>
    </subcellularLocation>
</comment>
<feature type="transmembrane region" description="Helical" evidence="10">
    <location>
        <begin position="103"/>
        <end position="126"/>
    </location>
</feature>
<dbReference type="GO" id="GO:0005789">
    <property type="term" value="C:endoplasmic reticulum membrane"/>
    <property type="evidence" value="ECO:0007669"/>
    <property type="project" value="UniProtKB-SubCell"/>
</dbReference>
<dbReference type="PANTHER" id="PTHR31651">
    <property type="match status" value="1"/>
</dbReference>
<evidence type="ECO:0000256" key="5">
    <source>
        <dbReference type="ARBA" id="ARBA00023136"/>
    </source>
</evidence>
<evidence type="ECO:0000256" key="8">
    <source>
        <dbReference type="ARBA" id="ARBA00025752"/>
    </source>
</evidence>
<evidence type="ECO:0000256" key="10">
    <source>
        <dbReference type="SAM" id="Phobius"/>
    </source>
</evidence>